<evidence type="ECO:0000259" key="1">
    <source>
        <dbReference type="Pfam" id="PF14417"/>
    </source>
</evidence>
<organism evidence="2 3">
    <name type="scientific">Methanosarcina thermophila CHTI-55</name>
    <dbReference type="NCBI Taxonomy" id="1434121"/>
    <lineage>
        <taxon>Archaea</taxon>
        <taxon>Methanobacteriati</taxon>
        <taxon>Methanobacteriota</taxon>
        <taxon>Stenosarchaea group</taxon>
        <taxon>Methanomicrobia</taxon>
        <taxon>Methanosarcinales</taxon>
        <taxon>Methanosarcinaceae</taxon>
        <taxon>Methanosarcina</taxon>
    </lineage>
</organism>
<dbReference type="GeneID" id="75279319"/>
<dbReference type="AlphaFoldDB" id="A0A0E3L1P5"/>
<keyword evidence="2" id="KW-0808">Transferase</keyword>
<keyword evidence="2" id="KW-0418">Kinase</keyword>
<evidence type="ECO:0000313" key="3">
    <source>
        <dbReference type="Proteomes" id="UP000056925"/>
    </source>
</evidence>
<dbReference type="KEGG" id="mthe:MSTHC_2313"/>
<dbReference type="GO" id="GO:0016301">
    <property type="term" value="F:kinase activity"/>
    <property type="evidence" value="ECO:0007669"/>
    <property type="project" value="UniProtKB-KW"/>
</dbReference>
<accession>A0A0E3L1P5</accession>
<dbReference type="PATRIC" id="fig|1434121.4.peg.2802"/>
<proteinExistence type="predicted"/>
<dbReference type="HOGENOM" id="CLU_2461829_0_0_2"/>
<feature type="domain" description="MEDS" evidence="1">
    <location>
        <begin position="20"/>
        <end position="87"/>
    </location>
</feature>
<dbReference type="Pfam" id="PF14417">
    <property type="entry name" value="MEDS"/>
    <property type="match status" value="1"/>
</dbReference>
<dbReference type="Proteomes" id="UP000056925">
    <property type="component" value="Chromosome"/>
</dbReference>
<sequence>MKKGLRKSGIDVVGEVPWGTHFCQFYQTKQDLIDILVPYFKAGLENNEFCMWVTSHPLEAEEAKEALGRSVPDIDVYLAKGQIEIIPY</sequence>
<dbReference type="EMBL" id="CP009502">
    <property type="protein sequence ID" value="AKB16631.1"/>
    <property type="molecule type" value="Genomic_DNA"/>
</dbReference>
<dbReference type="RefSeq" id="WP_261788314.1">
    <property type="nucleotide sequence ID" value="NZ_CP009502.1"/>
</dbReference>
<reference evidence="2 3" key="1">
    <citation type="submission" date="2014-07" db="EMBL/GenBank/DDBJ databases">
        <title>Methanogenic archaea and the global carbon cycle.</title>
        <authorList>
            <person name="Henriksen J.R."/>
            <person name="Luke J."/>
            <person name="Reinhart S."/>
            <person name="Benedict M.N."/>
            <person name="Youngblut N.D."/>
            <person name="Metcalf M.E."/>
            <person name="Whitaker R.J."/>
            <person name="Metcalf W.W."/>
        </authorList>
    </citation>
    <scope>NUCLEOTIDE SEQUENCE [LARGE SCALE GENOMIC DNA]</scope>
    <source>
        <strain evidence="2 3">CHTI-55</strain>
    </source>
</reference>
<dbReference type="InterPro" id="IPR025847">
    <property type="entry name" value="MEDS_domain"/>
</dbReference>
<gene>
    <name evidence="2" type="ORF">MSTHC_2313</name>
</gene>
<name>A0A0E3L1P5_METTE</name>
<evidence type="ECO:0000313" key="2">
    <source>
        <dbReference type="EMBL" id="AKB16631.1"/>
    </source>
</evidence>
<protein>
    <submittedName>
        <fullName evidence="2">Sensory transduction histidine kinase</fullName>
    </submittedName>
</protein>